<dbReference type="Pfam" id="PF07905">
    <property type="entry name" value="PucR"/>
    <property type="match status" value="1"/>
</dbReference>
<keyword evidence="6" id="KW-1185">Reference proteome</keyword>
<evidence type="ECO:0000256" key="1">
    <source>
        <dbReference type="ARBA" id="ARBA00006754"/>
    </source>
</evidence>
<protein>
    <recommendedName>
        <fullName evidence="7">PucR family transcriptional regulator</fullName>
    </recommendedName>
</protein>
<feature type="domain" description="PucR C-terminal helix-turn-helix" evidence="3">
    <location>
        <begin position="459"/>
        <end position="516"/>
    </location>
</feature>
<dbReference type="PANTHER" id="PTHR33744:SF1">
    <property type="entry name" value="DNA-BINDING TRANSCRIPTIONAL ACTIVATOR ADER"/>
    <property type="match status" value="1"/>
</dbReference>
<name>A0A6L8KEV1_9BURK</name>
<evidence type="ECO:0008006" key="7">
    <source>
        <dbReference type="Google" id="ProtNLM"/>
    </source>
</evidence>
<comment type="caution">
    <text evidence="5">The sequence shown here is derived from an EMBL/GenBank/DDBJ whole genome shotgun (WGS) entry which is preliminary data.</text>
</comment>
<evidence type="ECO:0000259" key="2">
    <source>
        <dbReference type="Pfam" id="PF07905"/>
    </source>
</evidence>
<feature type="domain" description="Purine catabolism PurC-like" evidence="2">
    <location>
        <begin position="7"/>
        <end position="121"/>
    </location>
</feature>
<evidence type="ECO:0000259" key="3">
    <source>
        <dbReference type="Pfam" id="PF13556"/>
    </source>
</evidence>
<evidence type="ECO:0000259" key="4">
    <source>
        <dbReference type="Pfam" id="PF17853"/>
    </source>
</evidence>
<sequence length="523" mass="56893">MALSVRQVLRMDVLRHCRILSGVQHLDRPVEHINVLEVVVEGEEFEVRNHLFLSTFAFVGNDVQRQIALIEMLAQAGCAAVLFQEGVIVPLSAPLLACAERVGLPIIEVPGNLFYHQIIAPLSGALLQDESFKLHHALAVHRRLSEITLAGGGLNGVLDAVSSLTGRAVAVVGRWDGLMGWSHAWTGLTPPPNERLLAVTAPCADDGWWMVPLHGTEWLIAAIGKEPLSPLDEVTFNEARSAIALEVFQQRSRGQADVRMKEELLEVIVASTDAEASRALIPRAAALGWSIEHARIAVRIRLTPANGAAISDVDLHTQRNSILRACIRMLSEWDRAGAAAMLNGGLTYLPSDGTDKHLPKLKKRLGEIVDRALDNTGWHCRVGIGSAAEALHGLQTSLTQADAAIAVAASLPELGVIVEYERVALSALLLQFGASDNVQAWQRKVIGALMTAEAQRADLVTTLDVFLDSGESQKQTARLLGIHPKTLKYRIDRITTLLGIDPLKSEHRLSMHLAVKLARLQRT</sequence>
<proteinExistence type="inferred from homology"/>
<comment type="similarity">
    <text evidence="1">Belongs to the CdaR family.</text>
</comment>
<feature type="domain" description="CdaR GGDEF-like" evidence="4">
    <location>
        <begin position="277"/>
        <end position="407"/>
    </location>
</feature>
<evidence type="ECO:0000313" key="6">
    <source>
        <dbReference type="Proteomes" id="UP000479335"/>
    </source>
</evidence>
<gene>
    <name evidence="5" type="ORF">GTP46_23465</name>
</gene>
<dbReference type="PANTHER" id="PTHR33744">
    <property type="entry name" value="CARBOHYDRATE DIACID REGULATOR"/>
    <property type="match status" value="1"/>
</dbReference>
<dbReference type="Gene3D" id="1.10.10.2840">
    <property type="entry name" value="PucR C-terminal helix-turn-helix domain"/>
    <property type="match status" value="1"/>
</dbReference>
<dbReference type="InterPro" id="IPR025736">
    <property type="entry name" value="PucR_C-HTH_dom"/>
</dbReference>
<dbReference type="AlphaFoldDB" id="A0A6L8KEV1"/>
<reference evidence="5 6" key="1">
    <citation type="submission" date="2019-12" db="EMBL/GenBank/DDBJ databases">
        <title>Novel species isolated from a subtropical stream in China.</title>
        <authorList>
            <person name="Lu H."/>
        </authorList>
    </citation>
    <scope>NUCLEOTIDE SEQUENCE [LARGE SCALE GENOMIC DNA]</scope>
    <source>
        <strain evidence="5 6">FT135W</strain>
    </source>
</reference>
<dbReference type="InterPro" id="IPR051448">
    <property type="entry name" value="CdaR-like_regulators"/>
</dbReference>
<dbReference type="InterPro" id="IPR042070">
    <property type="entry name" value="PucR_C-HTH_sf"/>
</dbReference>
<dbReference type="InterPro" id="IPR041522">
    <property type="entry name" value="CdaR_GGDEF"/>
</dbReference>
<dbReference type="InterPro" id="IPR012914">
    <property type="entry name" value="PucR_dom"/>
</dbReference>
<dbReference type="Pfam" id="PF13556">
    <property type="entry name" value="HTH_30"/>
    <property type="match status" value="1"/>
</dbReference>
<accession>A0A6L8KEV1</accession>
<dbReference type="RefSeq" id="WP_161009046.1">
    <property type="nucleotide sequence ID" value="NZ_WWCN01000017.1"/>
</dbReference>
<organism evidence="5 6">
    <name type="scientific">Duganella flavida</name>
    <dbReference type="NCBI Taxonomy" id="2692175"/>
    <lineage>
        <taxon>Bacteria</taxon>
        <taxon>Pseudomonadati</taxon>
        <taxon>Pseudomonadota</taxon>
        <taxon>Betaproteobacteria</taxon>
        <taxon>Burkholderiales</taxon>
        <taxon>Oxalobacteraceae</taxon>
        <taxon>Telluria group</taxon>
        <taxon>Duganella</taxon>
    </lineage>
</organism>
<dbReference type="Proteomes" id="UP000479335">
    <property type="component" value="Unassembled WGS sequence"/>
</dbReference>
<dbReference type="Pfam" id="PF17853">
    <property type="entry name" value="GGDEF_2"/>
    <property type="match status" value="1"/>
</dbReference>
<dbReference type="EMBL" id="WWCN01000017">
    <property type="protein sequence ID" value="MYM25595.1"/>
    <property type="molecule type" value="Genomic_DNA"/>
</dbReference>
<evidence type="ECO:0000313" key="5">
    <source>
        <dbReference type="EMBL" id="MYM25595.1"/>
    </source>
</evidence>